<organism evidence="1 2">
    <name type="scientific">Pluteus cervinus</name>
    <dbReference type="NCBI Taxonomy" id="181527"/>
    <lineage>
        <taxon>Eukaryota</taxon>
        <taxon>Fungi</taxon>
        <taxon>Dikarya</taxon>
        <taxon>Basidiomycota</taxon>
        <taxon>Agaricomycotina</taxon>
        <taxon>Agaricomycetes</taxon>
        <taxon>Agaricomycetidae</taxon>
        <taxon>Agaricales</taxon>
        <taxon>Pluteineae</taxon>
        <taxon>Pluteaceae</taxon>
        <taxon>Pluteus</taxon>
    </lineage>
</organism>
<name>A0ACD3AX16_9AGAR</name>
<dbReference type="Proteomes" id="UP000308600">
    <property type="component" value="Unassembled WGS sequence"/>
</dbReference>
<proteinExistence type="predicted"/>
<evidence type="ECO:0000313" key="1">
    <source>
        <dbReference type="EMBL" id="TFK70142.1"/>
    </source>
</evidence>
<dbReference type="EMBL" id="ML208318">
    <property type="protein sequence ID" value="TFK70142.1"/>
    <property type="molecule type" value="Genomic_DNA"/>
</dbReference>
<reference evidence="1 2" key="1">
    <citation type="journal article" date="2019" name="Nat. Ecol. Evol.">
        <title>Megaphylogeny resolves global patterns of mushroom evolution.</title>
        <authorList>
            <person name="Varga T."/>
            <person name="Krizsan K."/>
            <person name="Foldi C."/>
            <person name="Dima B."/>
            <person name="Sanchez-Garcia M."/>
            <person name="Sanchez-Ramirez S."/>
            <person name="Szollosi G.J."/>
            <person name="Szarkandi J.G."/>
            <person name="Papp V."/>
            <person name="Albert L."/>
            <person name="Andreopoulos W."/>
            <person name="Angelini C."/>
            <person name="Antonin V."/>
            <person name="Barry K.W."/>
            <person name="Bougher N.L."/>
            <person name="Buchanan P."/>
            <person name="Buyck B."/>
            <person name="Bense V."/>
            <person name="Catcheside P."/>
            <person name="Chovatia M."/>
            <person name="Cooper J."/>
            <person name="Damon W."/>
            <person name="Desjardin D."/>
            <person name="Finy P."/>
            <person name="Geml J."/>
            <person name="Haridas S."/>
            <person name="Hughes K."/>
            <person name="Justo A."/>
            <person name="Karasinski D."/>
            <person name="Kautmanova I."/>
            <person name="Kiss B."/>
            <person name="Kocsube S."/>
            <person name="Kotiranta H."/>
            <person name="LaButti K.M."/>
            <person name="Lechner B.E."/>
            <person name="Liimatainen K."/>
            <person name="Lipzen A."/>
            <person name="Lukacs Z."/>
            <person name="Mihaltcheva S."/>
            <person name="Morgado L.N."/>
            <person name="Niskanen T."/>
            <person name="Noordeloos M.E."/>
            <person name="Ohm R.A."/>
            <person name="Ortiz-Santana B."/>
            <person name="Ovrebo C."/>
            <person name="Racz N."/>
            <person name="Riley R."/>
            <person name="Savchenko A."/>
            <person name="Shiryaev A."/>
            <person name="Soop K."/>
            <person name="Spirin V."/>
            <person name="Szebenyi C."/>
            <person name="Tomsovsky M."/>
            <person name="Tulloss R.E."/>
            <person name="Uehling J."/>
            <person name="Grigoriev I.V."/>
            <person name="Vagvolgyi C."/>
            <person name="Papp T."/>
            <person name="Martin F.M."/>
            <person name="Miettinen O."/>
            <person name="Hibbett D.S."/>
            <person name="Nagy L.G."/>
        </authorList>
    </citation>
    <scope>NUCLEOTIDE SEQUENCE [LARGE SCALE GENOMIC DNA]</scope>
    <source>
        <strain evidence="1 2">NL-1719</strain>
    </source>
</reference>
<gene>
    <name evidence="1" type="ORF">BDN72DRAFT_839455</name>
</gene>
<protein>
    <submittedName>
        <fullName evidence="1">Uncharacterized protein</fullName>
    </submittedName>
</protein>
<keyword evidence="2" id="KW-1185">Reference proteome</keyword>
<evidence type="ECO:0000313" key="2">
    <source>
        <dbReference type="Proteomes" id="UP000308600"/>
    </source>
</evidence>
<sequence>MLPPILPTEVVLEILSYIDNSSNSFKRRATLFSCCLVSHTWKALAQPLLLSRVIVKIGTPGIQKLADKIQRSPNSKDQVNHLYIDASIGNLLFHFLTITYPIKPTIGPSLLLTYNDPLY</sequence>
<accession>A0ACD3AX16</accession>